<evidence type="ECO:0000256" key="3">
    <source>
        <dbReference type="ARBA" id="ARBA00022475"/>
    </source>
</evidence>
<keyword evidence="13" id="KW-1185">Reference proteome</keyword>
<evidence type="ECO:0000256" key="6">
    <source>
        <dbReference type="ARBA" id="ARBA00023136"/>
    </source>
</evidence>
<keyword evidence="5 8" id="KW-1133">Transmembrane helix</keyword>
<accession>A0A917MRW7</accession>
<dbReference type="GO" id="GO:0005886">
    <property type="term" value="C:plasma membrane"/>
    <property type="evidence" value="ECO:0007669"/>
    <property type="project" value="UniProtKB-SubCell"/>
</dbReference>
<gene>
    <name evidence="12" type="ORF">GCM10007359_08030</name>
</gene>
<dbReference type="Pfam" id="PF00924">
    <property type="entry name" value="MS_channel_2nd"/>
    <property type="match status" value="1"/>
</dbReference>
<evidence type="ECO:0000259" key="10">
    <source>
        <dbReference type="Pfam" id="PF21082"/>
    </source>
</evidence>
<feature type="domain" description="Mechanosensitive ion channel transmembrane helices 2/3" evidence="11">
    <location>
        <begin position="131"/>
        <end position="171"/>
    </location>
</feature>
<feature type="transmembrane region" description="Helical" evidence="8">
    <location>
        <begin position="38"/>
        <end position="58"/>
    </location>
</feature>
<evidence type="ECO:0008006" key="14">
    <source>
        <dbReference type="Google" id="ProtNLM"/>
    </source>
</evidence>
<dbReference type="AlphaFoldDB" id="A0A917MRW7"/>
<evidence type="ECO:0000256" key="5">
    <source>
        <dbReference type="ARBA" id="ARBA00022989"/>
    </source>
</evidence>
<proteinExistence type="inferred from homology"/>
<dbReference type="Gene3D" id="1.10.287.1260">
    <property type="match status" value="1"/>
</dbReference>
<comment type="subcellular location">
    <subcellularLocation>
        <location evidence="1">Cell membrane</location>
        <topology evidence="1">Multi-pass membrane protein</topology>
    </subcellularLocation>
</comment>
<keyword evidence="4 8" id="KW-0812">Transmembrane</keyword>
<dbReference type="SUPFAM" id="SSF82689">
    <property type="entry name" value="Mechanosensitive channel protein MscS (YggB), C-terminal domain"/>
    <property type="match status" value="1"/>
</dbReference>
<evidence type="ECO:0000313" key="12">
    <source>
        <dbReference type="EMBL" id="GGH60141.1"/>
    </source>
</evidence>
<dbReference type="InterPro" id="IPR006685">
    <property type="entry name" value="MscS_channel_2nd"/>
</dbReference>
<dbReference type="InterPro" id="IPR011014">
    <property type="entry name" value="MscS_channel_TM-2"/>
</dbReference>
<comment type="similarity">
    <text evidence="2">Belongs to the MscS (TC 1.A.23) family.</text>
</comment>
<evidence type="ECO:0000256" key="7">
    <source>
        <dbReference type="SAM" id="MobiDB-lite"/>
    </source>
</evidence>
<dbReference type="Pfam" id="PF21082">
    <property type="entry name" value="MS_channel_3rd"/>
    <property type="match status" value="1"/>
</dbReference>
<dbReference type="InterPro" id="IPR023408">
    <property type="entry name" value="MscS_beta-dom_sf"/>
</dbReference>
<feature type="domain" description="Mechanosensitive ion channel MscS C-terminal" evidence="10">
    <location>
        <begin position="244"/>
        <end position="330"/>
    </location>
</feature>
<feature type="domain" description="Mechanosensitive ion channel MscS" evidence="9">
    <location>
        <begin position="173"/>
        <end position="236"/>
    </location>
</feature>
<sequence length="356" mass="38095">MGLLANTNTTVSLAAGLQDSLTAWERVASLDFWLGAPLRILLILLVASVVRAVLSVVIRKITNSVARGTSVRVVPAKGRNHSSDQQAQPEVQMEPEPSTATIDAAWTTDNTVSNSRQAQRAQTVGSVLRNVASIVVWAVAILMIISELGFNIAPVIASAGIAGVALSFGAQSLVKDYLSGIFIVAEDQLGIGDYVDLGEAQGTVESVGLRTTQVRDANGTLWHVRNGEILRVGNFSQGWSRTNIDLPIPYDSDVEHISAILLKAAKKTLAQPQLKKHVYGEPEVLGVESVTGESLTIRVSVKTAPSEQWGIARVLRVALKKALDDAGARIPLANQSIIRGWSNPKTQSFPIIKESD</sequence>
<evidence type="ECO:0000313" key="13">
    <source>
        <dbReference type="Proteomes" id="UP000600171"/>
    </source>
</evidence>
<dbReference type="GO" id="GO:0008381">
    <property type="term" value="F:mechanosensitive monoatomic ion channel activity"/>
    <property type="evidence" value="ECO:0007669"/>
    <property type="project" value="InterPro"/>
</dbReference>
<feature type="transmembrane region" description="Helical" evidence="8">
    <location>
        <begin position="152"/>
        <end position="170"/>
    </location>
</feature>
<dbReference type="SUPFAM" id="SSF82861">
    <property type="entry name" value="Mechanosensitive channel protein MscS (YggB), transmembrane region"/>
    <property type="match status" value="1"/>
</dbReference>
<dbReference type="SUPFAM" id="SSF50182">
    <property type="entry name" value="Sm-like ribonucleoproteins"/>
    <property type="match status" value="1"/>
</dbReference>
<dbReference type="PANTHER" id="PTHR30460">
    <property type="entry name" value="MODERATE CONDUCTANCE MECHANOSENSITIVE CHANNEL YBIO"/>
    <property type="match status" value="1"/>
</dbReference>
<dbReference type="InterPro" id="IPR011066">
    <property type="entry name" value="MscS_channel_C_sf"/>
</dbReference>
<dbReference type="Gene3D" id="2.30.30.60">
    <property type="match status" value="1"/>
</dbReference>
<feature type="transmembrane region" description="Helical" evidence="8">
    <location>
        <begin position="127"/>
        <end position="146"/>
    </location>
</feature>
<dbReference type="Pfam" id="PF21088">
    <property type="entry name" value="MS_channel_1st"/>
    <property type="match status" value="1"/>
</dbReference>
<dbReference type="InterPro" id="IPR045276">
    <property type="entry name" value="YbiO_bact"/>
</dbReference>
<dbReference type="PANTHER" id="PTHR30460:SF0">
    <property type="entry name" value="MODERATE CONDUCTANCE MECHANOSENSITIVE CHANNEL YBIO"/>
    <property type="match status" value="1"/>
</dbReference>
<dbReference type="InterPro" id="IPR010920">
    <property type="entry name" value="LSM_dom_sf"/>
</dbReference>
<evidence type="ECO:0000256" key="8">
    <source>
        <dbReference type="SAM" id="Phobius"/>
    </source>
</evidence>
<dbReference type="Proteomes" id="UP000600171">
    <property type="component" value="Unassembled WGS sequence"/>
</dbReference>
<dbReference type="EMBL" id="BMDC01000001">
    <property type="protein sequence ID" value="GGH60141.1"/>
    <property type="molecule type" value="Genomic_DNA"/>
</dbReference>
<dbReference type="Gene3D" id="3.30.70.100">
    <property type="match status" value="1"/>
</dbReference>
<dbReference type="InterPro" id="IPR049278">
    <property type="entry name" value="MS_channel_C"/>
</dbReference>
<evidence type="ECO:0000256" key="2">
    <source>
        <dbReference type="ARBA" id="ARBA00008017"/>
    </source>
</evidence>
<keyword evidence="6 8" id="KW-0472">Membrane</keyword>
<comment type="caution">
    <text evidence="12">The sequence shown here is derived from an EMBL/GenBank/DDBJ whole genome shotgun (WGS) entry which is preliminary data.</text>
</comment>
<dbReference type="InterPro" id="IPR049142">
    <property type="entry name" value="MS_channel_1st"/>
</dbReference>
<evidence type="ECO:0000256" key="1">
    <source>
        <dbReference type="ARBA" id="ARBA00004651"/>
    </source>
</evidence>
<reference evidence="12 13" key="1">
    <citation type="journal article" date="2014" name="Int. J. Syst. Evol. Microbiol.">
        <title>Complete genome sequence of Corynebacterium casei LMG S-19264T (=DSM 44701T), isolated from a smear-ripened cheese.</title>
        <authorList>
            <consortium name="US DOE Joint Genome Institute (JGI-PGF)"/>
            <person name="Walter F."/>
            <person name="Albersmeier A."/>
            <person name="Kalinowski J."/>
            <person name="Ruckert C."/>
        </authorList>
    </citation>
    <scope>NUCLEOTIDE SEQUENCE [LARGE SCALE GENOMIC DNA]</scope>
    <source>
        <strain evidence="12 13">CCM 8669</strain>
    </source>
</reference>
<organism evidence="12 13">
    <name type="scientific">Rothia aerolata</name>
    <dbReference type="NCBI Taxonomy" id="1812262"/>
    <lineage>
        <taxon>Bacteria</taxon>
        <taxon>Bacillati</taxon>
        <taxon>Actinomycetota</taxon>
        <taxon>Actinomycetes</taxon>
        <taxon>Micrococcales</taxon>
        <taxon>Micrococcaceae</taxon>
        <taxon>Rothia</taxon>
    </lineage>
</organism>
<name>A0A917MRW7_9MICC</name>
<keyword evidence="3" id="KW-1003">Cell membrane</keyword>
<protein>
    <recommendedName>
        <fullName evidence="14">Mechanosensitive ion channel protein MscS</fullName>
    </recommendedName>
</protein>
<evidence type="ECO:0000259" key="9">
    <source>
        <dbReference type="Pfam" id="PF00924"/>
    </source>
</evidence>
<evidence type="ECO:0000259" key="11">
    <source>
        <dbReference type="Pfam" id="PF21088"/>
    </source>
</evidence>
<dbReference type="RefSeq" id="WP_188359013.1">
    <property type="nucleotide sequence ID" value="NZ_BMDC01000001.1"/>
</dbReference>
<dbReference type="FunFam" id="2.30.30.60:FF:000001">
    <property type="entry name" value="MscS Mechanosensitive ion channel"/>
    <property type="match status" value="1"/>
</dbReference>
<feature type="region of interest" description="Disordered" evidence="7">
    <location>
        <begin position="76"/>
        <end position="96"/>
    </location>
</feature>
<evidence type="ECO:0000256" key="4">
    <source>
        <dbReference type="ARBA" id="ARBA00022692"/>
    </source>
</evidence>